<gene>
    <name evidence="1" type="ORF">LTR97_001100</name>
</gene>
<protein>
    <submittedName>
        <fullName evidence="1">Uncharacterized protein</fullName>
    </submittedName>
</protein>
<dbReference type="EMBL" id="JAVRQU010000002">
    <property type="protein sequence ID" value="KAK5706114.1"/>
    <property type="molecule type" value="Genomic_DNA"/>
</dbReference>
<name>A0AAN7WFP1_9PEZI</name>
<reference evidence="1" key="1">
    <citation type="submission" date="2023-08" db="EMBL/GenBank/DDBJ databases">
        <title>Black Yeasts Isolated from many extreme environments.</title>
        <authorList>
            <person name="Coleine C."/>
            <person name="Stajich J.E."/>
            <person name="Selbmann L."/>
        </authorList>
    </citation>
    <scope>NUCLEOTIDE SEQUENCE</scope>
    <source>
        <strain evidence="1">CCFEE 5810</strain>
    </source>
</reference>
<evidence type="ECO:0000313" key="2">
    <source>
        <dbReference type="Proteomes" id="UP001310594"/>
    </source>
</evidence>
<dbReference type="AlphaFoldDB" id="A0AAN7WFP1"/>
<sequence length="338" mass="38701">MARRSKRRNRSKRDLPKHVKEAINKQSLQDFQTGACKYSKLVSERKFARPQAATPFRFLDLPAELRNKVYRELFAVGSIEFAPGDGLAREHHMRHYRRTISPRLRVLRVSKQLHKEGSSIFYGENEFRFTGVYGFDTLLFFCRTIGEKNTRLLRKITEGVPQELHDTTDSSHPNTPAHRSQTGWQNFQGLMSQKMHFHAGGRRAPPFDVLGTITGADGGLKQYRVVVSWQHQNDDFKVTMAGGLLRSMSRAKLAELKAEIVVLLPAGWVMPTSTPAVPTAQRSIEWMEGVVQEIEKEYDLGIVRTTYEKHMVYATMEELAEQRIELDGDQEARVEEIA</sequence>
<dbReference type="Proteomes" id="UP001310594">
    <property type="component" value="Unassembled WGS sequence"/>
</dbReference>
<evidence type="ECO:0000313" key="1">
    <source>
        <dbReference type="EMBL" id="KAK5706114.1"/>
    </source>
</evidence>
<accession>A0AAN7WFP1</accession>
<dbReference type="PANTHER" id="PTHR42085">
    <property type="entry name" value="F-BOX DOMAIN-CONTAINING PROTEIN"/>
    <property type="match status" value="1"/>
</dbReference>
<dbReference type="InterPro" id="IPR038883">
    <property type="entry name" value="AN11006-like"/>
</dbReference>
<comment type="caution">
    <text evidence="1">The sequence shown here is derived from an EMBL/GenBank/DDBJ whole genome shotgun (WGS) entry which is preliminary data.</text>
</comment>
<organism evidence="1 2">
    <name type="scientific">Elasticomyces elasticus</name>
    <dbReference type="NCBI Taxonomy" id="574655"/>
    <lineage>
        <taxon>Eukaryota</taxon>
        <taxon>Fungi</taxon>
        <taxon>Dikarya</taxon>
        <taxon>Ascomycota</taxon>
        <taxon>Pezizomycotina</taxon>
        <taxon>Dothideomycetes</taxon>
        <taxon>Dothideomycetidae</taxon>
        <taxon>Mycosphaerellales</taxon>
        <taxon>Teratosphaeriaceae</taxon>
        <taxon>Elasticomyces</taxon>
    </lineage>
</organism>
<proteinExistence type="predicted"/>
<dbReference type="PANTHER" id="PTHR42085:SF2">
    <property type="entry name" value="F-BOX DOMAIN-CONTAINING PROTEIN"/>
    <property type="match status" value="1"/>
</dbReference>